<organism evidence="1 2">
    <name type="scientific">Mycena rosella</name>
    <name type="common">Pink bonnet</name>
    <name type="synonym">Agaricus rosellus</name>
    <dbReference type="NCBI Taxonomy" id="1033263"/>
    <lineage>
        <taxon>Eukaryota</taxon>
        <taxon>Fungi</taxon>
        <taxon>Dikarya</taxon>
        <taxon>Basidiomycota</taxon>
        <taxon>Agaricomycotina</taxon>
        <taxon>Agaricomycetes</taxon>
        <taxon>Agaricomycetidae</taxon>
        <taxon>Agaricales</taxon>
        <taxon>Marasmiineae</taxon>
        <taxon>Mycenaceae</taxon>
        <taxon>Mycena</taxon>
    </lineage>
</organism>
<evidence type="ECO:0000313" key="2">
    <source>
        <dbReference type="Proteomes" id="UP001221757"/>
    </source>
</evidence>
<keyword evidence="2" id="KW-1185">Reference proteome</keyword>
<evidence type="ECO:0000313" key="1">
    <source>
        <dbReference type="EMBL" id="KAJ7687684.1"/>
    </source>
</evidence>
<dbReference type="Proteomes" id="UP001221757">
    <property type="component" value="Unassembled WGS sequence"/>
</dbReference>
<dbReference type="EMBL" id="JARKIE010000085">
    <property type="protein sequence ID" value="KAJ7687684.1"/>
    <property type="molecule type" value="Genomic_DNA"/>
</dbReference>
<protein>
    <submittedName>
        <fullName evidence="1">Uncharacterized protein</fullName>
    </submittedName>
</protein>
<accession>A0AAD7DBM0</accession>
<proteinExistence type="predicted"/>
<dbReference type="AlphaFoldDB" id="A0AAD7DBM0"/>
<name>A0AAD7DBM0_MYCRO</name>
<reference evidence="1" key="1">
    <citation type="submission" date="2023-03" db="EMBL/GenBank/DDBJ databases">
        <title>Massive genome expansion in bonnet fungi (Mycena s.s.) driven by repeated elements and novel gene families across ecological guilds.</title>
        <authorList>
            <consortium name="Lawrence Berkeley National Laboratory"/>
            <person name="Harder C.B."/>
            <person name="Miyauchi S."/>
            <person name="Viragh M."/>
            <person name="Kuo A."/>
            <person name="Thoen E."/>
            <person name="Andreopoulos B."/>
            <person name="Lu D."/>
            <person name="Skrede I."/>
            <person name="Drula E."/>
            <person name="Henrissat B."/>
            <person name="Morin E."/>
            <person name="Kohler A."/>
            <person name="Barry K."/>
            <person name="LaButti K."/>
            <person name="Morin E."/>
            <person name="Salamov A."/>
            <person name="Lipzen A."/>
            <person name="Mereny Z."/>
            <person name="Hegedus B."/>
            <person name="Baldrian P."/>
            <person name="Stursova M."/>
            <person name="Weitz H."/>
            <person name="Taylor A."/>
            <person name="Grigoriev I.V."/>
            <person name="Nagy L.G."/>
            <person name="Martin F."/>
            <person name="Kauserud H."/>
        </authorList>
    </citation>
    <scope>NUCLEOTIDE SEQUENCE</scope>
    <source>
        <strain evidence="1">CBHHK067</strain>
    </source>
</reference>
<sequence length="63" mass="7436">MATPALSLFQISTSTAVSMRPYRRKRHNFKQATPFLSFALSDTAYLFFLRPPHIFHFHHQTRL</sequence>
<gene>
    <name evidence="1" type="ORF">B0H17DRAFT_1069500</name>
</gene>
<comment type="caution">
    <text evidence="1">The sequence shown here is derived from an EMBL/GenBank/DDBJ whole genome shotgun (WGS) entry which is preliminary data.</text>
</comment>